<dbReference type="AlphaFoldDB" id="A0A292PQD2"/>
<dbReference type="Gene3D" id="3.80.10.10">
    <property type="entry name" value="Ribonuclease Inhibitor"/>
    <property type="match status" value="1"/>
</dbReference>
<dbReference type="EMBL" id="LN891111">
    <property type="protein sequence ID" value="CUS08828.1"/>
    <property type="molecule type" value="Genomic_DNA"/>
</dbReference>
<evidence type="ECO:0008006" key="3">
    <source>
        <dbReference type="Google" id="ProtNLM"/>
    </source>
</evidence>
<name>A0A292PQD2_9PEZI</name>
<gene>
    <name evidence="1" type="ORF">GSTUAT00007072001</name>
</gene>
<evidence type="ECO:0000313" key="1">
    <source>
        <dbReference type="EMBL" id="CUS08828.1"/>
    </source>
</evidence>
<reference evidence="1" key="1">
    <citation type="submission" date="2015-10" db="EMBL/GenBank/DDBJ databases">
        <authorList>
            <person name="Regsiter A."/>
            <person name="william w."/>
        </authorList>
    </citation>
    <scope>NUCLEOTIDE SEQUENCE</scope>
    <source>
        <strain evidence="1">Montdore</strain>
    </source>
</reference>
<dbReference type="InterPro" id="IPR032675">
    <property type="entry name" value="LRR_dom_sf"/>
</dbReference>
<organism evidence="1 2">
    <name type="scientific">Tuber aestivum</name>
    <name type="common">summer truffle</name>
    <dbReference type="NCBI Taxonomy" id="59557"/>
    <lineage>
        <taxon>Eukaryota</taxon>
        <taxon>Fungi</taxon>
        <taxon>Dikarya</taxon>
        <taxon>Ascomycota</taxon>
        <taxon>Pezizomycotina</taxon>
        <taxon>Pezizomycetes</taxon>
        <taxon>Pezizales</taxon>
        <taxon>Tuberaceae</taxon>
        <taxon>Tuber</taxon>
    </lineage>
</organism>
<dbReference type="Proteomes" id="UP001412239">
    <property type="component" value="Unassembled WGS sequence"/>
</dbReference>
<evidence type="ECO:0000313" key="2">
    <source>
        <dbReference type="Proteomes" id="UP001412239"/>
    </source>
</evidence>
<dbReference type="SUPFAM" id="SSF52047">
    <property type="entry name" value="RNI-like"/>
    <property type="match status" value="1"/>
</dbReference>
<accession>A0A292PQD2</accession>
<protein>
    <recommendedName>
        <fullName evidence="3">F-box domain-containing protein</fullName>
    </recommendedName>
</protein>
<keyword evidence="2" id="KW-1185">Reference proteome</keyword>
<sequence>MEPTQVLPLLTLGRTDLLSAATKIECLDLDPQDCEHHALFRDVPLPNLQSITIDSSEANSSGRVLEPYLQPRLRVFEFFGGVLDDEFLSDLAGKCPLLEEVLIDNPRDVVTPAGFLRFLEGAKRLKRVVLMYGMERLITKEVFCELSSRRSLEILGMGGVVSEDFVVSARAHTGGEDLFPGLVGLTCTVSAAGMLLLSGDLRILARAEIILVDPAENFLERFSKTCPELEYLCVTYTSSPSHIEIPPGEILVVPRNLQRLTHLSVTGMITSPSLQDQHIATFVHEFPDTVKVLRLGFHETRLTEKSLVDLGQRLGSALVECELVGKFEIARLGDLVLFPVLKELSLKDVVDWKEMGQRDEIVKGWAPVVEEILFGDFE</sequence>
<proteinExistence type="predicted"/>